<dbReference type="Gene3D" id="3.30.70.120">
    <property type="match status" value="1"/>
</dbReference>
<evidence type="ECO:0000313" key="1">
    <source>
        <dbReference type="EMBL" id="SLN17072.1"/>
    </source>
</evidence>
<dbReference type="InterPro" id="IPR015867">
    <property type="entry name" value="N-reg_PII/ATP_PRibTrfase_C"/>
</dbReference>
<name>A0A1X6YC71_9RHOB</name>
<dbReference type="InterPro" id="IPR036069">
    <property type="entry name" value="DUF34/NIF3_sf"/>
</dbReference>
<dbReference type="RefSeq" id="WP_085816158.1">
    <property type="nucleotide sequence ID" value="NZ_FWFU01000001.1"/>
</dbReference>
<dbReference type="OrthoDB" id="9771057at2"/>
<dbReference type="SUPFAM" id="SSF102705">
    <property type="entry name" value="NIF3 (NGG1p interacting factor 3)-like"/>
    <property type="match status" value="1"/>
</dbReference>
<organism evidence="1 2">
    <name type="scientific">Roseovarius halotolerans</name>
    <dbReference type="NCBI Taxonomy" id="505353"/>
    <lineage>
        <taxon>Bacteria</taxon>
        <taxon>Pseudomonadati</taxon>
        <taxon>Pseudomonadota</taxon>
        <taxon>Alphaproteobacteria</taxon>
        <taxon>Rhodobacterales</taxon>
        <taxon>Roseobacteraceae</taxon>
        <taxon>Roseovarius</taxon>
    </lineage>
</organism>
<gene>
    <name evidence="1" type="ORF">ROH8110_00460</name>
</gene>
<protein>
    <submittedName>
        <fullName evidence="1">Uncharacterized protein</fullName>
    </submittedName>
</protein>
<dbReference type="EMBL" id="FWFU01000001">
    <property type="protein sequence ID" value="SLN17072.1"/>
    <property type="molecule type" value="Genomic_DNA"/>
</dbReference>
<sequence length="147" mass="16447">MTLPEIVSERFTTEEGLRVFVQVPEAHAEEIIAAVCAQNALVYGDYDSVSYTGAPGVQRFRSLGSGRNPATANTVTVDCVELSFFLPCDSAAAREVIRAIYDAHPYEEPVILVQPCLRTRHVRGMDEGNPNRFWNRAPQDWVPDEHR</sequence>
<dbReference type="AlphaFoldDB" id="A0A1X6YC71"/>
<accession>A0A1X6YC71</accession>
<evidence type="ECO:0000313" key="2">
    <source>
        <dbReference type="Proteomes" id="UP000193207"/>
    </source>
</evidence>
<reference evidence="1 2" key="1">
    <citation type="submission" date="2017-03" db="EMBL/GenBank/DDBJ databases">
        <authorList>
            <person name="Afonso C.L."/>
            <person name="Miller P.J."/>
            <person name="Scott M.A."/>
            <person name="Spackman E."/>
            <person name="Goraichik I."/>
            <person name="Dimitrov K.M."/>
            <person name="Suarez D.L."/>
            <person name="Swayne D.E."/>
        </authorList>
    </citation>
    <scope>NUCLEOTIDE SEQUENCE [LARGE SCALE GENOMIC DNA]</scope>
    <source>
        <strain evidence="1 2">CECT 8110</strain>
    </source>
</reference>
<keyword evidence="2" id="KW-1185">Reference proteome</keyword>
<proteinExistence type="predicted"/>
<dbReference type="Proteomes" id="UP000193207">
    <property type="component" value="Unassembled WGS sequence"/>
</dbReference>